<protein>
    <submittedName>
        <fullName evidence="2">Uncharacterized protein</fullName>
    </submittedName>
</protein>
<comment type="caution">
    <text evidence="2">The sequence shown here is derived from an EMBL/GenBank/DDBJ whole genome shotgun (WGS) entry which is preliminary data.</text>
</comment>
<evidence type="ECO:0000313" key="3">
    <source>
        <dbReference type="Proteomes" id="UP000431533"/>
    </source>
</evidence>
<proteinExistence type="predicted"/>
<reference evidence="2 3" key="1">
    <citation type="submission" date="2018-05" db="EMBL/GenBank/DDBJ databases">
        <title>Genome sequencing and assembly of the regulated plant pathogen Lachnellula willkommii and related sister species for the development of diagnostic species identification markers.</title>
        <authorList>
            <person name="Giroux E."/>
            <person name="Bilodeau G."/>
        </authorList>
    </citation>
    <scope>NUCLEOTIDE SEQUENCE [LARGE SCALE GENOMIC DNA]</scope>
    <source>
        <strain evidence="2 3">CBS 185.66</strain>
    </source>
</reference>
<dbReference type="RefSeq" id="XP_031004617.1">
    <property type="nucleotide sequence ID" value="XM_031151116.1"/>
</dbReference>
<dbReference type="AlphaFoldDB" id="A0A8H8QZX8"/>
<organism evidence="2 3">
    <name type="scientific">Lachnellula hyalina</name>
    <dbReference type="NCBI Taxonomy" id="1316788"/>
    <lineage>
        <taxon>Eukaryota</taxon>
        <taxon>Fungi</taxon>
        <taxon>Dikarya</taxon>
        <taxon>Ascomycota</taxon>
        <taxon>Pezizomycotina</taxon>
        <taxon>Leotiomycetes</taxon>
        <taxon>Helotiales</taxon>
        <taxon>Lachnaceae</taxon>
        <taxon>Lachnellula</taxon>
    </lineage>
</organism>
<evidence type="ECO:0000313" key="2">
    <source>
        <dbReference type="EMBL" id="TVY25829.1"/>
    </source>
</evidence>
<keyword evidence="3" id="KW-1185">Reference proteome</keyword>
<dbReference type="PANTHER" id="PTHR21974">
    <property type="entry name" value="RE15880P"/>
    <property type="match status" value="1"/>
</dbReference>
<evidence type="ECO:0000256" key="1">
    <source>
        <dbReference type="SAM" id="Coils"/>
    </source>
</evidence>
<gene>
    <name evidence="2" type="ORF">LHYA1_G006176</name>
</gene>
<keyword evidence="1" id="KW-0175">Coiled coil</keyword>
<feature type="coiled-coil region" evidence="1">
    <location>
        <begin position="284"/>
        <end position="322"/>
    </location>
</feature>
<name>A0A8H8QZX8_9HELO</name>
<accession>A0A8H8QZX8</accession>
<dbReference type="Proteomes" id="UP000431533">
    <property type="component" value="Unassembled WGS sequence"/>
</dbReference>
<dbReference type="EMBL" id="QGMH01000084">
    <property type="protein sequence ID" value="TVY25829.1"/>
    <property type="molecule type" value="Genomic_DNA"/>
</dbReference>
<dbReference type="GeneID" id="41986374"/>
<dbReference type="PANTHER" id="PTHR21974:SF2">
    <property type="entry name" value="RE15880P"/>
    <property type="match status" value="1"/>
</dbReference>
<sequence length="391" mass="44347">MSTTYAHILAAAADNTRLLEILSETEHAVSALQQNNTHITTLKKEAVQEEWLLKKRLQTVAKEYREYMEYQNSHLKRLAYKLGGKKEKFEAEASKEEREWLEAVQKELNVKNSLEQIRLNLADAIKTNTDLHALAFLHNSAQAELDALYRSIFDGPTPDVIGEDEKEAEVTAAEGNFNAIQLRLTTENKAHTILLDAHNFLIRAQAKLEDALTAAMAAAWGGRNRNHTLRKSNALRKAHLHVSEVKILMKQARRVQPLVKPIRKMEIPEVQFMTDVVFDNVFLNLNAKERIREAQRMLGLAKKNLKRELNAAKDRFTVTQGELDDARVIWDGKKEELQQIRAAAFDRVASDRNESSALANTESLGGNDYMSSMIEEGAPPCYDCKPLDYLN</sequence>
<dbReference type="OrthoDB" id="2562743at2759"/>